<organism evidence="1 2">
    <name type="scientific">Arthrobacter globiformis (strain ATCC 8010 / DSM 20124 / JCM 1332 / NBRC 12137 / NCIMB 8907 / NRRL B-2979 / 168)</name>
    <dbReference type="NCBI Taxonomy" id="1077972"/>
    <lineage>
        <taxon>Bacteria</taxon>
        <taxon>Bacillati</taxon>
        <taxon>Actinomycetota</taxon>
        <taxon>Actinomycetes</taxon>
        <taxon>Micrococcales</taxon>
        <taxon>Micrococcaceae</taxon>
        <taxon>Arthrobacter</taxon>
    </lineage>
</organism>
<dbReference type="EMBL" id="BAEG01000035">
    <property type="protein sequence ID" value="GAB13075.1"/>
    <property type="molecule type" value="Genomic_DNA"/>
</dbReference>
<reference evidence="1 2" key="1">
    <citation type="submission" date="2011-12" db="EMBL/GenBank/DDBJ databases">
        <title>Whole genome shotgun sequence of Arthrobacter globiformis NBRC 12137.</title>
        <authorList>
            <person name="Miyazawa S."/>
            <person name="Hosoyama A."/>
            <person name="Tsuchikane K."/>
            <person name="Katsumata H."/>
            <person name="Yamazaki S."/>
            <person name="Fujita N."/>
        </authorList>
    </citation>
    <scope>NUCLEOTIDE SEQUENCE [LARGE SCALE GENOMIC DNA]</scope>
    <source>
        <strain evidence="1 2">NBRC 12137</strain>
    </source>
</reference>
<sequence>MEATGLPYVQRAVLKVQGLSLEQVEYIVERASRTALFILASDPPASEASRGIISGMVFVSTEARIERSLVPIGVAAIEASNPAPAKVSAGVPRRHYRYMGQAAGLNPTAMASFIP</sequence>
<protein>
    <submittedName>
        <fullName evidence="1">Uncharacterized protein</fullName>
    </submittedName>
</protein>
<evidence type="ECO:0000313" key="1">
    <source>
        <dbReference type="EMBL" id="GAB13075.1"/>
    </source>
</evidence>
<accession>H0QJS4</accession>
<keyword evidence="2" id="KW-1185">Reference proteome</keyword>
<dbReference type="AlphaFoldDB" id="H0QJS4"/>
<comment type="caution">
    <text evidence="1">The sequence shown here is derived from an EMBL/GenBank/DDBJ whole genome shotgun (WGS) entry which is preliminary data.</text>
</comment>
<evidence type="ECO:0000313" key="2">
    <source>
        <dbReference type="Proteomes" id="UP000003828"/>
    </source>
</evidence>
<dbReference type="STRING" id="1077972.ARGLB_035_00400"/>
<proteinExistence type="predicted"/>
<gene>
    <name evidence="1" type="ORF">ARGLB_035_00400</name>
</gene>
<dbReference type="Proteomes" id="UP000003828">
    <property type="component" value="Unassembled WGS sequence"/>
</dbReference>
<name>H0QJS4_ARTG1</name>